<dbReference type="Pfam" id="PF13458">
    <property type="entry name" value="Peripla_BP_6"/>
    <property type="match status" value="1"/>
</dbReference>
<dbReference type="InterPro" id="IPR051010">
    <property type="entry name" value="BCAA_transport"/>
</dbReference>
<evidence type="ECO:0000313" key="7">
    <source>
        <dbReference type="Proteomes" id="UP000033451"/>
    </source>
</evidence>
<dbReference type="RefSeq" id="WP_048808796.1">
    <property type="nucleotide sequence ID" value="NZ_JYIY01000080.1"/>
</dbReference>
<evidence type="ECO:0000259" key="4">
    <source>
        <dbReference type="Pfam" id="PF13458"/>
    </source>
</evidence>
<protein>
    <recommendedName>
        <fullName evidence="4">Leucine-binding protein domain-containing protein</fullName>
    </recommendedName>
</protein>
<organism evidence="6 7">
    <name type="scientific">Microbacterium ginsengisoli</name>
    <dbReference type="NCBI Taxonomy" id="400772"/>
    <lineage>
        <taxon>Bacteria</taxon>
        <taxon>Bacillati</taxon>
        <taxon>Actinomycetota</taxon>
        <taxon>Actinomycetes</taxon>
        <taxon>Micrococcales</taxon>
        <taxon>Microbacteriaceae</taxon>
        <taxon>Microbacterium</taxon>
    </lineage>
</organism>
<dbReference type="PANTHER" id="PTHR30483">
    <property type="entry name" value="LEUCINE-SPECIFIC-BINDING PROTEIN"/>
    <property type="match status" value="1"/>
</dbReference>
<dbReference type="Proteomes" id="UP000033451">
    <property type="component" value="Unassembled WGS sequence"/>
</dbReference>
<dbReference type="EMBL" id="JYIY01000080">
    <property type="protein sequence ID" value="KJL34792.1"/>
    <property type="molecule type" value="Genomic_DNA"/>
</dbReference>
<dbReference type="InterPro" id="IPR028081">
    <property type="entry name" value="Leu-bd"/>
</dbReference>
<accession>A0A0F0LPN9</accession>
<evidence type="ECO:0000256" key="1">
    <source>
        <dbReference type="ARBA" id="ARBA00010062"/>
    </source>
</evidence>
<dbReference type="Gene3D" id="3.40.50.2300">
    <property type="match status" value="2"/>
</dbReference>
<keyword evidence="2 3" id="KW-0732">Signal</keyword>
<dbReference type="SUPFAM" id="SSF53822">
    <property type="entry name" value="Periplasmic binding protein-like I"/>
    <property type="match status" value="1"/>
</dbReference>
<name>A0A0F0LPN9_9MICO</name>
<dbReference type="PANTHER" id="PTHR30483:SF6">
    <property type="entry name" value="PERIPLASMIC BINDING PROTEIN OF ABC TRANSPORTER FOR NATURAL AMINO ACIDS"/>
    <property type="match status" value="1"/>
</dbReference>
<sequence length="438" mass="45305">MNRTMRALLAVAATTAVIALAGCVADTSASPTSGGSAAAGTAACGLGNGQKATGTPIKVVAIATESGGVDFSSSPNSAKAYFDCINDNGGINGRPISYQVGDDALDPTRTAQIATGYASDSSIVASVGDASFVGCQQQNDAYKAAGLYSILGVGVPQSCFSSSNLAPVNAGPRISALATLQYFERAGQAGKFFAIGINTPGNGDWVASGISAYAKSKGIDLVGNVLSDPNESNWLPLVSQISSSGATSLVIADPAPITASILTAAEQQDAKGSIQWSCTASCYDKQFGQQIGQYWDGFVANSELQLVTTTTGADQTLWKAVMDKYAAADAPRDTFSQAGFLAAKIFTDTLIKQFPDPSKITRDTVSQALLGIKGFSSDLLCAPWYYGVADQHHANHATRMAKLVNGEWQELEGCQNVTDPELTSIEQAEQSQGLLTGN</sequence>
<dbReference type="AlphaFoldDB" id="A0A0F0LPN9"/>
<dbReference type="InterPro" id="IPR028082">
    <property type="entry name" value="Peripla_BP_I"/>
</dbReference>
<evidence type="ECO:0000256" key="3">
    <source>
        <dbReference type="SAM" id="SignalP"/>
    </source>
</evidence>
<reference evidence="6 7" key="1">
    <citation type="submission" date="2015-02" db="EMBL/GenBank/DDBJ databases">
        <title>Draft genome sequences of ten Microbacterium spp. with emphasis on heavy metal contaminated environments.</title>
        <authorList>
            <person name="Corretto E."/>
        </authorList>
    </citation>
    <scope>NUCLEOTIDE SEQUENCE [LARGE SCALE GENOMIC DNA]</scope>
    <source>
        <strain evidence="6 7">DSM 18659</strain>
    </source>
</reference>
<feature type="chain" id="PRO_5038209095" description="Leucine-binding protein domain-containing protein" evidence="3">
    <location>
        <begin position="22"/>
        <end position="438"/>
    </location>
</feature>
<dbReference type="EMBL" id="JYIY01000080">
    <property type="protein sequence ID" value="KJL35123.1"/>
    <property type="molecule type" value="Genomic_DNA"/>
</dbReference>
<evidence type="ECO:0000256" key="2">
    <source>
        <dbReference type="ARBA" id="ARBA00022729"/>
    </source>
</evidence>
<feature type="domain" description="Leucine-binding protein" evidence="4">
    <location>
        <begin position="56"/>
        <end position="406"/>
    </location>
</feature>
<evidence type="ECO:0000313" key="6">
    <source>
        <dbReference type="EMBL" id="KJL35123.1"/>
    </source>
</evidence>
<evidence type="ECO:0000313" key="5">
    <source>
        <dbReference type="EMBL" id="KJL34792.1"/>
    </source>
</evidence>
<gene>
    <name evidence="5" type="ORF">RR49_02680</name>
    <name evidence="6" type="ORF">RR49_03021</name>
</gene>
<dbReference type="PROSITE" id="PS51257">
    <property type="entry name" value="PROKAR_LIPOPROTEIN"/>
    <property type="match status" value="1"/>
</dbReference>
<dbReference type="PATRIC" id="fig|400772.4.peg.2693"/>
<proteinExistence type="inferred from homology"/>
<keyword evidence="7" id="KW-1185">Reference proteome</keyword>
<comment type="similarity">
    <text evidence="1">Belongs to the leucine-binding protein family.</text>
</comment>
<dbReference type="STRING" id="400772.RR49_02680"/>
<comment type="caution">
    <text evidence="6">The sequence shown here is derived from an EMBL/GenBank/DDBJ whole genome shotgun (WGS) entry which is preliminary data.</text>
</comment>
<feature type="signal peptide" evidence="3">
    <location>
        <begin position="1"/>
        <end position="21"/>
    </location>
</feature>